<evidence type="ECO:0000313" key="1">
    <source>
        <dbReference type="EMBL" id="CAL5997481.1"/>
    </source>
</evidence>
<keyword evidence="1" id="KW-0255">Endonuclease</keyword>
<name>A0ABP1HUL4_9EUKA</name>
<gene>
    <name evidence="1" type="ORF">HINF_LOCUS15269</name>
</gene>
<dbReference type="EMBL" id="CAXDID020000036">
    <property type="protein sequence ID" value="CAL5997481.1"/>
    <property type="molecule type" value="Genomic_DNA"/>
</dbReference>
<accession>A0ABP1HUL4</accession>
<evidence type="ECO:0000313" key="2">
    <source>
        <dbReference type="Proteomes" id="UP001642409"/>
    </source>
</evidence>
<keyword evidence="1" id="KW-0540">Nuclease</keyword>
<dbReference type="Proteomes" id="UP001642409">
    <property type="component" value="Unassembled WGS sequence"/>
</dbReference>
<organism evidence="1 2">
    <name type="scientific">Hexamita inflata</name>
    <dbReference type="NCBI Taxonomy" id="28002"/>
    <lineage>
        <taxon>Eukaryota</taxon>
        <taxon>Metamonada</taxon>
        <taxon>Diplomonadida</taxon>
        <taxon>Hexamitidae</taxon>
        <taxon>Hexamitinae</taxon>
        <taxon>Hexamita</taxon>
    </lineage>
</organism>
<sequence>MSNLKWQYFIHSLCINNIHLKKQNIQIQYNLTISYNVRVNRNGISHSQQYKRVVEEQGNVNPFYEEVGLVARAYCDMSTKYPCSIYE</sequence>
<dbReference type="GO" id="GO:0004519">
    <property type="term" value="F:endonuclease activity"/>
    <property type="evidence" value="ECO:0007669"/>
    <property type="project" value="UniProtKB-KW"/>
</dbReference>
<proteinExistence type="predicted"/>
<protein>
    <submittedName>
        <fullName evidence="1">Endonuclease_I</fullName>
    </submittedName>
</protein>
<comment type="caution">
    <text evidence="1">The sequence shown here is derived from an EMBL/GenBank/DDBJ whole genome shotgun (WGS) entry which is preliminary data.</text>
</comment>
<keyword evidence="1" id="KW-0378">Hydrolase</keyword>
<keyword evidence="2" id="KW-1185">Reference proteome</keyword>
<reference evidence="1 2" key="1">
    <citation type="submission" date="2024-07" db="EMBL/GenBank/DDBJ databases">
        <authorList>
            <person name="Akdeniz Z."/>
        </authorList>
    </citation>
    <scope>NUCLEOTIDE SEQUENCE [LARGE SCALE GENOMIC DNA]</scope>
</reference>